<dbReference type="InterPro" id="IPR000058">
    <property type="entry name" value="Znf_AN1"/>
</dbReference>
<feature type="region of interest" description="Disordered" evidence="6">
    <location>
        <begin position="260"/>
        <end position="292"/>
    </location>
</feature>
<dbReference type="Gene3D" id="3.30.160.60">
    <property type="entry name" value="Classic Zinc Finger"/>
    <property type="match status" value="1"/>
</dbReference>
<dbReference type="Pfam" id="PF25403">
    <property type="entry name" value="zf-C2H2_ZFAND2"/>
    <property type="match status" value="1"/>
</dbReference>
<keyword evidence="4" id="KW-0862">Zinc</keyword>
<dbReference type="SMART" id="SM00355">
    <property type="entry name" value="ZnF_C2H2"/>
    <property type="match status" value="2"/>
</dbReference>
<evidence type="ECO:0000256" key="3">
    <source>
        <dbReference type="ARBA" id="ARBA00022771"/>
    </source>
</evidence>
<dbReference type="eggNOG" id="KOG3183">
    <property type="taxonomic scope" value="Eukaryota"/>
</dbReference>
<dbReference type="PROSITE" id="PS51039">
    <property type="entry name" value="ZF_AN1"/>
    <property type="match status" value="2"/>
</dbReference>
<dbReference type="InterPro" id="IPR035896">
    <property type="entry name" value="AN1-like_Znf"/>
</dbReference>
<evidence type="ECO:0000256" key="5">
    <source>
        <dbReference type="PROSITE-ProRule" id="PRU00042"/>
    </source>
</evidence>
<evidence type="ECO:0000256" key="4">
    <source>
        <dbReference type="ARBA" id="ARBA00022833"/>
    </source>
</evidence>
<feature type="domain" description="C2H2-type" evidence="7">
    <location>
        <begin position="235"/>
        <end position="263"/>
    </location>
</feature>
<reference evidence="10" key="1">
    <citation type="journal article" date="2010" name="Genome Biol.">
        <title>Genome sequence of the necrotrophic plant pathogen Pythium ultimum reveals original pathogenicity mechanisms and effector repertoire.</title>
        <authorList>
            <person name="Levesque C.A."/>
            <person name="Brouwer H."/>
            <person name="Cano L."/>
            <person name="Hamilton J.P."/>
            <person name="Holt C."/>
            <person name="Huitema E."/>
            <person name="Raffaele S."/>
            <person name="Robideau G.P."/>
            <person name="Thines M."/>
            <person name="Win J."/>
            <person name="Zerillo M.M."/>
            <person name="Beakes G.W."/>
            <person name="Boore J.L."/>
            <person name="Busam D."/>
            <person name="Dumas B."/>
            <person name="Ferriera S."/>
            <person name="Fuerstenberg S.I."/>
            <person name="Gachon C.M."/>
            <person name="Gaulin E."/>
            <person name="Govers F."/>
            <person name="Grenville-Briggs L."/>
            <person name="Horner N."/>
            <person name="Hostetler J."/>
            <person name="Jiang R.H."/>
            <person name="Johnson J."/>
            <person name="Krajaejun T."/>
            <person name="Lin H."/>
            <person name="Meijer H.J."/>
            <person name="Moore B."/>
            <person name="Morris P."/>
            <person name="Phuntmart V."/>
            <person name="Puiu D."/>
            <person name="Shetty J."/>
            <person name="Stajich J.E."/>
            <person name="Tripathy S."/>
            <person name="Wawra S."/>
            <person name="van West P."/>
            <person name="Whitty B.R."/>
            <person name="Coutinho P.M."/>
            <person name="Henrissat B."/>
            <person name="Martin F."/>
            <person name="Thomas P.D."/>
            <person name="Tyler B.M."/>
            <person name="De Vries R.P."/>
            <person name="Kamoun S."/>
            <person name="Yandell M."/>
            <person name="Tisserat N."/>
            <person name="Buell C.R."/>
        </authorList>
    </citation>
    <scope>NUCLEOTIDE SEQUENCE</scope>
    <source>
        <strain evidence="10">DAOM:BR144</strain>
    </source>
</reference>
<sequence>MDIGAHCSVGACNQVDFLPFTCDCCKSVFCLHHRTYDAHECPLAGSKDRRVITCPLCSASLHWTLEQDVNIVWEDHVRGGNCSGSGGNQTLGGTNAAGAPKKKKKPRCAAAQCREILTASNQFSCTKCRQNVCMKHRFESDHDCENVRIQLRQQQQQSWSLAGFTRTQNNSNTTANRRSSSAAPSTAKLQQNARQAATSVVKGTKSAVNSLVQNAKTAAASASAASANLITTNSEECPICQKKFAYVSQLIAHVNNAHPENGAAASSRQSALSSASRPIDLTSSPPSAGSEGREVCPQCHAVFSDVAALIHHAETAHAATVAASASGASSSSGGQEKCNIS</sequence>
<dbReference type="PROSITE" id="PS00028">
    <property type="entry name" value="ZINC_FINGER_C2H2_1"/>
    <property type="match status" value="2"/>
</dbReference>
<evidence type="ECO:0000313" key="10">
    <source>
        <dbReference type="Proteomes" id="UP000019132"/>
    </source>
</evidence>
<dbReference type="GO" id="GO:0005737">
    <property type="term" value="C:cytoplasm"/>
    <property type="evidence" value="ECO:0007669"/>
    <property type="project" value="TreeGrafter"/>
</dbReference>
<dbReference type="EnsemblProtists" id="PYU1_T008194">
    <property type="protein sequence ID" value="PYU1_T008194"/>
    <property type="gene ID" value="PYU1_G008178"/>
</dbReference>
<dbReference type="EMBL" id="GL376619">
    <property type="status" value="NOT_ANNOTATED_CDS"/>
    <property type="molecule type" value="Genomic_DNA"/>
</dbReference>
<dbReference type="InParanoid" id="K3WTA0"/>
<evidence type="ECO:0008006" key="11">
    <source>
        <dbReference type="Google" id="ProtNLM"/>
    </source>
</evidence>
<protein>
    <recommendedName>
        <fullName evidence="11">AN1-type domain-containing protein</fullName>
    </recommendedName>
</protein>
<keyword evidence="2" id="KW-0677">Repeat</keyword>
<dbReference type="STRING" id="431595.K3WTA0"/>
<dbReference type="PANTHER" id="PTHR14677:SF20">
    <property type="entry name" value="ZINC FINGER AN1-TYPE CONTAINING 2A-RELATED"/>
    <property type="match status" value="1"/>
</dbReference>
<dbReference type="PANTHER" id="PTHR14677">
    <property type="entry name" value="ARSENITE INDUCUBLE RNA ASSOCIATED PROTEIN AIP-1-RELATED"/>
    <property type="match status" value="1"/>
</dbReference>
<dbReference type="SMART" id="SM00154">
    <property type="entry name" value="ZnF_AN1"/>
    <property type="match status" value="2"/>
</dbReference>
<dbReference type="Pfam" id="PF00096">
    <property type="entry name" value="zf-C2H2"/>
    <property type="match status" value="1"/>
</dbReference>
<accession>K3WTA0</accession>
<dbReference type="Proteomes" id="UP000019132">
    <property type="component" value="Unassembled WGS sequence"/>
</dbReference>
<feature type="domain" description="AN1-type" evidence="8">
    <location>
        <begin position="102"/>
        <end position="152"/>
    </location>
</feature>
<name>K3WTA0_GLOUD</name>
<feature type="region of interest" description="Disordered" evidence="6">
    <location>
        <begin position="160"/>
        <end position="187"/>
    </location>
</feature>
<evidence type="ECO:0000313" key="9">
    <source>
        <dbReference type="EnsemblProtists" id="PYU1_T008194"/>
    </source>
</evidence>
<keyword evidence="10" id="KW-1185">Reference proteome</keyword>
<evidence type="ECO:0000259" key="8">
    <source>
        <dbReference type="PROSITE" id="PS51039"/>
    </source>
</evidence>
<evidence type="ECO:0000256" key="6">
    <source>
        <dbReference type="SAM" id="MobiDB-lite"/>
    </source>
</evidence>
<dbReference type="AlphaFoldDB" id="K3WTA0"/>
<dbReference type="GO" id="GO:0008270">
    <property type="term" value="F:zinc ion binding"/>
    <property type="evidence" value="ECO:0007669"/>
    <property type="project" value="UniProtKB-KW"/>
</dbReference>
<feature type="compositionally biased region" description="Low complexity" evidence="6">
    <location>
        <begin position="263"/>
        <end position="276"/>
    </location>
</feature>
<evidence type="ECO:0000256" key="1">
    <source>
        <dbReference type="ARBA" id="ARBA00022723"/>
    </source>
</evidence>
<dbReference type="InterPro" id="IPR013087">
    <property type="entry name" value="Znf_C2H2_type"/>
</dbReference>
<feature type="compositionally biased region" description="Low complexity" evidence="6">
    <location>
        <begin position="165"/>
        <end position="187"/>
    </location>
</feature>
<keyword evidence="3 5" id="KW-0863">Zinc-finger</keyword>
<dbReference type="PROSITE" id="PS50157">
    <property type="entry name" value="ZINC_FINGER_C2H2_2"/>
    <property type="match status" value="1"/>
</dbReference>
<organism evidence="9 10">
    <name type="scientific">Globisporangium ultimum (strain ATCC 200006 / CBS 805.95 / DAOM BR144)</name>
    <name type="common">Pythium ultimum</name>
    <dbReference type="NCBI Taxonomy" id="431595"/>
    <lineage>
        <taxon>Eukaryota</taxon>
        <taxon>Sar</taxon>
        <taxon>Stramenopiles</taxon>
        <taxon>Oomycota</taxon>
        <taxon>Peronosporomycetes</taxon>
        <taxon>Pythiales</taxon>
        <taxon>Pythiaceae</taxon>
        <taxon>Globisporangium</taxon>
    </lineage>
</organism>
<proteinExistence type="predicted"/>
<dbReference type="SUPFAM" id="SSF118310">
    <property type="entry name" value="AN1-like Zinc finger"/>
    <property type="match status" value="2"/>
</dbReference>
<evidence type="ECO:0000256" key="2">
    <source>
        <dbReference type="ARBA" id="ARBA00022737"/>
    </source>
</evidence>
<dbReference type="HOGENOM" id="CLU_061621_1_0_1"/>
<reference evidence="10" key="2">
    <citation type="submission" date="2010-04" db="EMBL/GenBank/DDBJ databases">
        <authorList>
            <person name="Buell R."/>
            <person name="Hamilton J."/>
            <person name="Hostetler J."/>
        </authorList>
    </citation>
    <scope>NUCLEOTIDE SEQUENCE [LARGE SCALE GENOMIC DNA]</scope>
    <source>
        <strain evidence="10">DAOM:BR144</strain>
    </source>
</reference>
<dbReference type="Pfam" id="PF01428">
    <property type="entry name" value="zf-AN1"/>
    <property type="match status" value="2"/>
</dbReference>
<dbReference type="OMA" id="QCPNANQ"/>
<dbReference type="Gene3D" id="4.10.1110.10">
    <property type="entry name" value="AN1-like Zinc finger"/>
    <property type="match status" value="2"/>
</dbReference>
<keyword evidence="1" id="KW-0479">Metal-binding</keyword>
<feature type="domain" description="AN1-type" evidence="8">
    <location>
        <begin position="1"/>
        <end position="49"/>
    </location>
</feature>
<evidence type="ECO:0000259" key="7">
    <source>
        <dbReference type="PROSITE" id="PS50157"/>
    </source>
</evidence>
<dbReference type="InterPro" id="IPR057357">
    <property type="entry name" value="Znf-C2H2_ZFAND2A/B"/>
</dbReference>
<reference evidence="9" key="3">
    <citation type="submission" date="2015-02" db="UniProtKB">
        <authorList>
            <consortium name="EnsemblProtists"/>
        </authorList>
    </citation>
    <scope>IDENTIFICATION</scope>
    <source>
        <strain evidence="9">DAOM BR144</strain>
    </source>
</reference>
<dbReference type="VEuPathDB" id="FungiDB:PYU1_G008178"/>